<organism evidence="1 2">
    <name type="scientific">Cryptolaemus montrouzieri</name>
    <dbReference type="NCBI Taxonomy" id="559131"/>
    <lineage>
        <taxon>Eukaryota</taxon>
        <taxon>Metazoa</taxon>
        <taxon>Ecdysozoa</taxon>
        <taxon>Arthropoda</taxon>
        <taxon>Hexapoda</taxon>
        <taxon>Insecta</taxon>
        <taxon>Pterygota</taxon>
        <taxon>Neoptera</taxon>
        <taxon>Endopterygota</taxon>
        <taxon>Coleoptera</taxon>
        <taxon>Polyphaga</taxon>
        <taxon>Cucujiformia</taxon>
        <taxon>Coccinelloidea</taxon>
        <taxon>Coccinellidae</taxon>
        <taxon>Scymninae</taxon>
        <taxon>Scymnini</taxon>
        <taxon>Cryptolaemus</taxon>
    </lineage>
</organism>
<comment type="caution">
    <text evidence="1">The sequence shown here is derived from an EMBL/GenBank/DDBJ whole genome shotgun (WGS) entry which is preliminary data.</text>
</comment>
<evidence type="ECO:0000313" key="2">
    <source>
        <dbReference type="Proteomes" id="UP001516400"/>
    </source>
</evidence>
<dbReference type="AlphaFoldDB" id="A0ABD2NG67"/>
<evidence type="ECO:0000313" key="1">
    <source>
        <dbReference type="EMBL" id="KAL3277569.1"/>
    </source>
</evidence>
<protein>
    <submittedName>
        <fullName evidence="1">Uncharacterized protein</fullName>
    </submittedName>
</protein>
<reference evidence="1 2" key="1">
    <citation type="journal article" date="2021" name="BMC Biol.">
        <title>Horizontally acquired antibacterial genes associated with adaptive radiation of ladybird beetles.</title>
        <authorList>
            <person name="Li H.S."/>
            <person name="Tang X.F."/>
            <person name="Huang Y.H."/>
            <person name="Xu Z.Y."/>
            <person name="Chen M.L."/>
            <person name="Du X.Y."/>
            <person name="Qiu B.Y."/>
            <person name="Chen P.T."/>
            <person name="Zhang W."/>
            <person name="Slipinski A."/>
            <person name="Escalona H.E."/>
            <person name="Waterhouse R.M."/>
            <person name="Zwick A."/>
            <person name="Pang H."/>
        </authorList>
    </citation>
    <scope>NUCLEOTIDE SEQUENCE [LARGE SCALE GENOMIC DNA]</scope>
    <source>
        <strain evidence="1">SYSU2018</strain>
    </source>
</reference>
<sequence>MKITKDYKNNNWKFCTRAKTMRRGKNREIFGMRDRCDIWTKQYGEKFMGEIRREGKYQEEEGENQEMDGVEIQFDEAIRNIKTGKAGGRGNKDQEMIE</sequence>
<dbReference type="Proteomes" id="UP001516400">
    <property type="component" value="Unassembled WGS sequence"/>
</dbReference>
<proteinExistence type="predicted"/>
<name>A0ABD2NG67_9CUCU</name>
<keyword evidence="2" id="KW-1185">Reference proteome</keyword>
<gene>
    <name evidence="1" type="ORF">HHI36_012912</name>
</gene>
<dbReference type="EMBL" id="JABFTP020000103">
    <property type="protein sequence ID" value="KAL3277569.1"/>
    <property type="molecule type" value="Genomic_DNA"/>
</dbReference>
<accession>A0ABD2NG67</accession>